<accession>A0A5Q0BHV7</accession>
<dbReference type="Proteomes" id="UP000325755">
    <property type="component" value="Chromosome"/>
</dbReference>
<dbReference type="AlphaFoldDB" id="A0A5Q0BHV7"/>
<dbReference type="EMBL" id="CP044205">
    <property type="protein sequence ID" value="QFY41791.1"/>
    <property type="molecule type" value="Genomic_DNA"/>
</dbReference>
<dbReference type="RefSeq" id="WP_153247774.1">
    <property type="nucleotide sequence ID" value="NZ_CP044205.1"/>
</dbReference>
<evidence type="ECO:0000313" key="1">
    <source>
        <dbReference type="EMBL" id="QFY41791.1"/>
    </source>
</evidence>
<sequence length="72" mass="8183">MKHRHLTHEKFTIAAIEDILARGQAPDWVPLITAIRNDPYGEVAEKTLALCERPLYGAPVFRRVLASARQMQ</sequence>
<gene>
    <name evidence="1" type="ORF">F6R98_03400</name>
</gene>
<keyword evidence="2" id="KW-1185">Reference proteome</keyword>
<proteinExistence type="predicted"/>
<reference evidence="1 2" key="1">
    <citation type="submission" date="2019-09" db="EMBL/GenBank/DDBJ databases">
        <title>Ecophysiology of the spiral-shaped methanotroph Methylospira mobilis as revealed by the complete genome sequence.</title>
        <authorList>
            <person name="Oshkin I.Y."/>
            <person name="Dedysh S.N."/>
            <person name="Miroshnikov K."/>
            <person name="Danilova O.V."/>
            <person name="Hakobyan A."/>
            <person name="Liesack W."/>
        </authorList>
    </citation>
    <scope>NUCLEOTIDE SEQUENCE [LARGE SCALE GENOMIC DNA]</scope>
    <source>
        <strain evidence="1 2">Shm1</strain>
    </source>
</reference>
<dbReference type="InParanoid" id="A0A5Q0BHV7"/>
<dbReference type="OrthoDB" id="5771238at2"/>
<name>A0A5Q0BHV7_9GAMM</name>
<evidence type="ECO:0000313" key="2">
    <source>
        <dbReference type="Proteomes" id="UP000325755"/>
    </source>
</evidence>
<dbReference type="KEGG" id="mmob:F6R98_03400"/>
<organism evidence="1 2">
    <name type="scientific">Candidatus Methylospira mobilis</name>
    <dbReference type="NCBI Taxonomy" id="1808979"/>
    <lineage>
        <taxon>Bacteria</taxon>
        <taxon>Pseudomonadati</taxon>
        <taxon>Pseudomonadota</taxon>
        <taxon>Gammaproteobacteria</taxon>
        <taxon>Methylococcales</taxon>
        <taxon>Methylococcaceae</taxon>
        <taxon>Candidatus Methylospira</taxon>
    </lineage>
</organism>
<protein>
    <submittedName>
        <fullName evidence="1">Uncharacterized protein</fullName>
    </submittedName>
</protein>